<evidence type="ECO:0000313" key="7">
    <source>
        <dbReference type="EMBL" id="SJZ60061.1"/>
    </source>
</evidence>
<keyword evidence="8" id="KW-1185">Reference proteome</keyword>
<dbReference type="Proteomes" id="UP000190625">
    <property type="component" value="Unassembled WGS sequence"/>
</dbReference>
<feature type="transmembrane region" description="Helical" evidence="6">
    <location>
        <begin position="303"/>
        <end position="321"/>
    </location>
</feature>
<dbReference type="InterPro" id="IPR002797">
    <property type="entry name" value="Polysacc_synth"/>
</dbReference>
<feature type="transmembrane region" description="Helical" evidence="6">
    <location>
        <begin position="379"/>
        <end position="397"/>
    </location>
</feature>
<dbReference type="RefSeq" id="WP_268794138.1">
    <property type="nucleotide sequence ID" value="NZ_FUWM01000009.1"/>
</dbReference>
<keyword evidence="3 6" id="KW-0812">Transmembrane</keyword>
<proteinExistence type="predicted"/>
<feature type="transmembrane region" description="Helical" evidence="6">
    <location>
        <begin position="404"/>
        <end position="424"/>
    </location>
</feature>
<evidence type="ECO:0000256" key="3">
    <source>
        <dbReference type="ARBA" id="ARBA00022692"/>
    </source>
</evidence>
<dbReference type="NCBIfam" id="TIGR02900">
    <property type="entry name" value="spore_V_B"/>
    <property type="match status" value="1"/>
</dbReference>
<keyword evidence="5 6" id="KW-0472">Membrane</keyword>
<keyword evidence="2" id="KW-1003">Cell membrane</keyword>
<feature type="transmembrane region" description="Helical" evidence="6">
    <location>
        <begin position="430"/>
        <end position="455"/>
    </location>
</feature>
<feature type="transmembrane region" description="Helical" evidence="6">
    <location>
        <begin position="467"/>
        <end position="486"/>
    </location>
</feature>
<dbReference type="GO" id="GO:0005886">
    <property type="term" value="C:plasma membrane"/>
    <property type="evidence" value="ECO:0007669"/>
    <property type="project" value="UniProtKB-SubCell"/>
</dbReference>
<sequence length="531" mass="58763">MNIYNYIKEAITINFKKQTLLQGTFILMIAGLINRILGFGLRMILVPIIGAEGIGLFQMVFPIFITFAIIATFGLPIAISKFVSERITKKSFRESLRLLKISLVFALLTGSIFSFIFYLNAHFIATRLLNNPQTELILKGIAPALFFITVSSIFRGFFQGLRMMTPTAISQIVEQVTRIIVTLVIVKSLLDYSLHYQATGVALGISAGEALGLLCLILIFLKVRLDMHQNITSETESESEKSNKTLFKNLIKFGFPITVGKIVASLMYSMEAILIPARLQAAGHSISKATELYGQLSGMVQQIVYLPTIITIAITSSLIPAISESLSINNYFELKNRYQEALRLTIYAGLPAAITFHLFPKKICDLLFGYPQAGEILKLISLGVIFLYLLQILSGVLQGLGKPNIVVINSIIGLIIEIFLIYYLVKEPNIGLNGAVLGIVARFIVVAILNFIAIGKSIGFGLDIKQLFLKPIFASGFMLIVLPATYQYSWNLWHNNLISLFLAITTGLIGYLLILIVIGGITTKDLNRIFN</sequence>
<dbReference type="PIRSF" id="PIRSF038958">
    <property type="entry name" value="PG_synth_SpoVB"/>
    <property type="match status" value="1"/>
</dbReference>
<evidence type="ECO:0000256" key="4">
    <source>
        <dbReference type="ARBA" id="ARBA00022989"/>
    </source>
</evidence>
<name>A0A1T4LZI1_9FIRM</name>
<dbReference type="PANTHER" id="PTHR30250">
    <property type="entry name" value="PST FAMILY PREDICTED COLANIC ACID TRANSPORTER"/>
    <property type="match status" value="1"/>
</dbReference>
<evidence type="ECO:0000256" key="6">
    <source>
        <dbReference type="SAM" id="Phobius"/>
    </source>
</evidence>
<feature type="transmembrane region" description="Helical" evidence="6">
    <location>
        <begin position="498"/>
        <end position="521"/>
    </location>
</feature>
<feature type="transmembrane region" description="Helical" evidence="6">
    <location>
        <begin position="136"/>
        <end position="158"/>
    </location>
</feature>
<feature type="transmembrane region" description="Helical" evidence="6">
    <location>
        <begin position="179"/>
        <end position="195"/>
    </location>
</feature>
<organism evidence="7 8">
    <name type="scientific">Selenihalanaerobacter shriftii</name>
    <dbReference type="NCBI Taxonomy" id="142842"/>
    <lineage>
        <taxon>Bacteria</taxon>
        <taxon>Bacillati</taxon>
        <taxon>Bacillota</taxon>
        <taxon>Clostridia</taxon>
        <taxon>Halanaerobiales</taxon>
        <taxon>Halobacteroidaceae</taxon>
        <taxon>Selenihalanaerobacter</taxon>
    </lineage>
</organism>
<dbReference type="AlphaFoldDB" id="A0A1T4LZI1"/>
<feature type="transmembrane region" description="Helical" evidence="6">
    <location>
        <begin position="201"/>
        <end position="221"/>
    </location>
</feature>
<dbReference type="EMBL" id="FUWM01000009">
    <property type="protein sequence ID" value="SJZ60061.1"/>
    <property type="molecule type" value="Genomic_DNA"/>
</dbReference>
<evidence type="ECO:0000256" key="5">
    <source>
        <dbReference type="ARBA" id="ARBA00023136"/>
    </source>
</evidence>
<keyword evidence="4 6" id="KW-1133">Transmembrane helix</keyword>
<accession>A0A1T4LZI1</accession>
<dbReference type="Pfam" id="PF01943">
    <property type="entry name" value="Polysacc_synt"/>
    <property type="match status" value="1"/>
</dbReference>
<feature type="transmembrane region" description="Helical" evidence="6">
    <location>
        <begin position="56"/>
        <end position="80"/>
    </location>
</feature>
<dbReference type="InterPro" id="IPR014249">
    <property type="entry name" value="Spore_V_B"/>
</dbReference>
<protein>
    <submittedName>
        <fullName evidence="7">Stage V sporulation protein B</fullName>
    </submittedName>
</protein>
<feature type="transmembrane region" description="Helical" evidence="6">
    <location>
        <begin position="25"/>
        <end position="50"/>
    </location>
</feature>
<feature type="transmembrane region" description="Helical" evidence="6">
    <location>
        <begin position="341"/>
        <end position="359"/>
    </location>
</feature>
<evidence type="ECO:0000313" key="8">
    <source>
        <dbReference type="Proteomes" id="UP000190625"/>
    </source>
</evidence>
<feature type="transmembrane region" description="Helical" evidence="6">
    <location>
        <begin position="101"/>
        <end position="124"/>
    </location>
</feature>
<evidence type="ECO:0000256" key="2">
    <source>
        <dbReference type="ARBA" id="ARBA00022475"/>
    </source>
</evidence>
<comment type="subcellular location">
    <subcellularLocation>
        <location evidence="1">Cell membrane</location>
        <topology evidence="1">Multi-pass membrane protein</topology>
    </subcellularLocation>
</comment>
<evidence type="ECO:0000256" key="1">
    <source>
        <dbReference type="ARBA" id="ARBA00004651"/>
    </source>
</evidence>
<gene>
    <name evidence="7" type="ORF">SAMN02745118_01315</name>
</gene>
<dbReference type="PANTHER" id="PTHR30250:SF21">
    <property type="entry name" value="LIPID II FLIPPASE MURJ"/>
    <property type="match status" value="1"/>
</dbReference>
<feature type="transmembrane region" description="Helical" evidence="6">
    <location>
        <begin position="250"/>
        <end position="270"/>
    </location>
</feature>
<dbReference type="CDD" id="cd13124">
    <property type="entry name" value="MATE_SpoVB_like"/>
    <property type="match status" value="1"/>
</dbReference>
<reference evidence="8" key="1">
    <citation type="submission" date="2017-02" db="EMBL/GenBank/DDBJ databases">
        <authorList>
            <person name="Varghese N."/>
            <person name="Submissions S."/>
        </authorList>
    </citation>
    <scope>NUCLEOTIDE SEQUENCE [LARGE SCALE GENOMIC DNA]</scope>
    <source>
        <strain evidence="8">ATCC BAA-73</strain>
    </source>
</reference>
<dbReference type="STRING" id="142842.SAMN02745118_01315"/>
<dbReference type="InterPro" id="IPR050833">
    <property type="entry name" value="Poly_Biosynth_Transport"/>
</dbReference>
<dbReference type="InterPro" id="IPR024923">
    <property type="entry name" value="PG_synth_SpoVB"/>
</dbReference>